<evidence type="ECO:0000313" key="19">
    <source>
        <dbReference type="Proteomes" id="UP000002565"/>
    </source>
</evidence>
<evidence type="ECO:0000256" key="5">
    <source>
        <dbReference type="ARBA" id="ARBA00022519"/>
    </source>
</evidence>
<dbReference type="InterPro" id="IPR005467">
    <property type="entry name" value="His_kinase_dom"/>
</dbReference>
<dbReference type="PROSITE" id="PS50885">
    <property type="entry name" value="HAMP"/>
    <property type="match status" value="1"/>
</dbReference>
<dbReference type="SUPFAM" id="SSF47384">
    <property type="entry name" value="Homodimeric domain of signal transducing histidine kinase"/>
    <property type="match status" value="1"/>
</dbReference>
<dbReference type="Pfam" id="PF02518">
    <property type="entry name" value="HATPase_c"/>
    <property type="match status" value="1"/>
</dbReference>
<dbReference type="KEGG" id="bmc:BAbS19_II07080"/>
<dbReference type="CDD" id="cd00082">
    <property type="entry name" value="HisKA"/>
    <property type="match status" value="1"/>
</dbReference>
<dbReference type="CDD" id="cd00075">
    <property type="entry name" value="HATPase"/>
    <property type="match status" value="1"/>
</dbReference>
<dbReference type="InterPro" id="IPR003661">
    <property type="entry name" value="HisK_dim/P_dom"/>
</dbReference>
<evidence type="ECO:0000256" key="6">
    <source>
        <dbReference type="ARBA" id="ARBA00022553"/>
    </source>
</evidence>
<dbReference type="InterPro" id="IPR036097">
    <property type="entry name" value="HisK_dim/P_sf"/>
</dbReference>
<evidence type="ECO:0000259" key="17">
    <source>
        <dbReference type="PROSITE" id="PS50885"/>
    </source>
</evidence>
<feature type="transmembrane region" description="Helical" evidence="15">
    <location>
        <begin position="12"/>
        <end position="32"/>
    </location>
</feature>
<dbReference type="PATRIC" id="fig|359391.4.peg.3057"/>
<reference evidence="18 19" key="1">
    <citation type="journal article" date="2008" name="PLoS ONE">
        <title>Genome sequence of Brucella abortus vaccine strain S19 compared to virulent strains yields candidate virulence genes.</title>
        <authorList>
            <person name="Crasta O.R."/>
            <person name="Folkerts O."/>
            <person name="Fei Z."/>
            <person name="Mane S.P."/>
            <person name="Evans C."/>
            <person name="Martino-Catt S."/>
            <person name="Bricker B."/>
            <person name="Yu G."/>
            <person name="Du L."/>
            <person name="Sobral B.W."/>
        </authorList>
    </citation>
    <scope>NUCLEOTIDE SEQUENCE [LARGE SCALE GENOMIC DNA]</scope>
    <source>
        <strain evidence="18 19">S19</strain>
    </source>
</reference>
<keyword evidence="12 15" id="KW-1133">Transmembrane helix</keyword>
<sequence>MRLPLPHSLPIWLLTILISGLLTTQIATLWIVSQDRADANNALELFRLSERATYLVKLLHATPPDDWNNLAIRVSGSGEAMNITSEPDVTTALASEDDLAELEDVLVARLTRYGVVDARIRRDTTGYRLPKEETAVHDSTEMGIIEKQIDSLAATTRSGASLTTSLQFNDGRWLNFITHITPIDPIVTSDTIPLFTLVALCVILGAIWATQRLIAPYRILEDAIDRIGGDLKSPPLPETGIREYTAAARAVNSMQARLLDYVAEREQLAAALAHDLRTPLTRMKLRMELLDDDALRQSLSRDLNDIEEISRSVIDFATSELAHEKAERLDLWSLLLSVADKYPQVSLDEKGSDYRDAICLCQPISIQRCITNLIDNALAYGGKVRLSLHRDGDDLLLRIKDNGPGISPERIEEMFKPFSRADKSRNRESGGFGLGLTIARNIARKNGGEISLRNDPAGGLIAELRLPGSRLMPR</sequence>
<keyword evidence="13" id="KW-0902">Two-component regulatory system</keyword>
<comment type="catalytic activity">
    <reaction evidence="1">
        <text>ATP + protein L-histidine = ADP + protein N-phospho-L-histidine.</text>
        <dbReference type="EC" id="2.7.13.3"/>
    </reaction>
</comment>
<dbReference type="PANTHER" id="PTHR44936">
    <property type="entry name" value="SENSOR PROTEIN CREC"/>
    <property type="match status" value="1"/>
</dbReference>
<keyword evidence="7" id="KW-0808">Transferase</keyword>
<accession>A0A0F6AV26</accession>
<keyword evidence="9" id="KW-0547">Nucleotide-binding</keyword>
<evidence type="ECO:0000256" key="3">
    <source>
        <dbReference type="ARBA" id="ARBA00012438"/>
    </source>
</evidence>
<dbReference type="InterPro" id="IPR036890">
    <property type="entry name" value="HATPase_C_sf"/>
</dbReference>
<dbReference type="Gene3D" id="1.10.287.130">
    <property type="match status" value="1"/>
</dbReference>
<dbReference type="PRINTS" id="PR00344">
    <property type="entry name" value="BCTRLSENSOR"/>
</dbReference>
<dbReference type="PROSITE" id="PS50109">
    <property type="entry name" value="HIS_KIN"/>
    <property type="match status" value="1"/>
</dbReference>
<dbReference type="GO" id="GO:0000155">
    <property type="term" value="F:phosphorelay sensor kinase activity"/>
    <property type="evidence" value="ECO:0007669"/>
    <property type="project" value="InterPro"/>
</dbReference>
<dbReference type="GO" id="GO:0005524">
    <property type="term" value="F:ATP binding"/>
    <property type="evidence" value="ECO:0007669"/>
    <property type="project" value="UniProtKB-KW"/>
</dbReference>
<dbReference type="SMR" id="A0A0F6AV26"/>
<dbReference type="AlphaFoldDB" id="A0A0F6AV26"/>
<name>A0A0F6AV26_BRUA1</name>
<keyword evidence="11" id="KW-0067">ATP-binding</keyword>
<dbReference type="SUPFAM" id="SSF55874">
    <property type="entry name" value="ATPase domain of HSP90 chaperone/DNA topoisomerase II/histidine kinase"/>
    <property type="match status" value="1"/>
</dbReference>
<gene>
    <name evidence="18" type="ordered locus">BAbS19_II07080</name>
</gene>
<dbReference type="HOGENOM" id="CLU_000445_89_27_5"/>
<evidence type="ECO:0000256" key="12">
    <source>
        <dbReference type="ARBA" id="ARBA00022989"/>
    </source>
</evidence>
<feature type="transmembrane region" description="Helical" evidence="15">
    <location>
        <begin position="192"/>
        <end position="210"/>
    </location>
</feature>
<keyword evidence="14 15" id="KW-0472">Membrane</keyword>
<dbReference type="GeneID" id="93015366"/>
<evidence type="ECO:0000256" key="13">
    <source>
        <dbReference type="ARBA" id="ARBA00023012"/>
    </source>
</evidence>
<dbReference type="SMART" id="SM00387">
    <property type="entry name" value="HATPase_c"/>
    <property type="match status" value="1"/>
</dbReference>
<dbReference type="InterPro" id="IPR003660">
    <property type="entry name" value="HAMP_dom"/>
</dbReference>
<evidence type="ECO:0000256" key="8">
    <source>
        <dbReference type="ARBA" id="ARBA00022692"/>
    </source>
</evidence>
<dbReference type="Pfam" id="PF00512">
    <property type="entry name" value="HisKA"/>
    <property type="match status" value="1"/>
</dbReference>
<keyword evidence="5" id="KW-0997">Cell inner membrane</keyword>
<keyword evidence="4" id="KW-1003">Cell membrane</keyword>
<dbReference type="Proteomes" id="UP000002565">
    <property type="component" value="Chromosome 2"/>
</dbReference>
<evidence type="ECO:0000256" key="14">
    <source>
        <dbReference type="ARBA" id="ARBA00023136"/>
    </source>
</evidence>
<dbReference type="SMART" id="SM00388">
    <property type="entry name" value="HisKA"/>
    <property type="match status" value="1"/>
</dbReference>
<dbReference type="EC" id="2.7.13.3" evidence="3"/>
<feature type="domain" description="HAMP" evidence="17">
    <location>
        <begin position="211"/>
        <end position="263"/>
    </location>
</feature>
<dbReference type="SMART" id="SM00304">
    <property type="entry name" value="HAMP"/>
    <property type="match status" value="1"/>
</dbReference>
<dbReference type="GO" id="GO:0005886">
    <property type="term" value="C:plasma membrane"/>
    <property type="evidence" value="ECO:0007669"/>
    <property type="project" value="UniProtKB-SubCell"/>
</dbReference>
<dbReference type="InterPro" id="IPR050980">
    <property type="entry name" value="2C_sensor_his_kinase"/>
</dbReference>
<organism evidence="18 19">
    <name type="scientific">Brucella abortus (strain S19)</name>
    <dbReference type="NCBI Taxonomy" id="430066"/>
    <lineage>
        <taxon>Bacteria</taxon>
        <taxon>Pseudomonadati</taxon>
        <taxon>Pseudomonadota</taxon>
        <taxon>Alphaproteobacteria</taxon>
        <taxon>Hyphomicrobiales</taxon>
        <taxon>Brucellaceae</taxon>
        <taxon>Brucella/Ochrobactrum group</taxon>
        <taxon>Brucella</taxon>
    </lineage>
</organism>
<evidence type="ECO:0000256" key="9">
    <source>
        <dbReference type="ARBA" id="ARBA00022741"/>
    </source>
</evidence>
<evidence type="ECO:0000259" key="16">
    <source>
        <dbReference type="PROSITE" id="PS50109"/>
    </source>
</evidence>
<evidence type="ECO:0000256" key="15">
    <source>
        <dbReference type="SAM" id="Phobius"/>
    </source>
</evidence>
<dbReference type="InterPro" id="IPR003594">
    <property type="entry name" value="HATPase_dom"/>
</dbReference>
<dbReference type="EMBL" id="CP000888">
    <property type="protein sequence ID" value="ACD74203.1"/>
    <property type="molecule type" value="Genomic_DNA"/>
</dbReference>
<evidence type="ECO:0000256" key="11">
    <source>
        <dbReference type="ARBA" id="ARBA00022840"/>
    </source>
</evidence>
<evidence type="ECO:0000256" key="1">
    <source>
        <dbReference type="ARBA" id="ARBA00000085"/>
    </source>
</evidence>
<dbReference type="RefSeq" id="WP_002969347.1">
    <property type="nucleotide sequence ID" value="NC_010740.1"/>
</dbReference>
<evidence type="ECO:0000256" key="10">
    <source>
        <dbReference type="ARBA" id="ARBA00022777"/>
    </source>
</evidence>
<dbReference type="PANTHER" id="PTHR44936:SF5">
    <property type="entry name" value="SENSOR HISTIDINE KINASE ENVZ"/>
    <property type="match status" value="1"/>
</dbReference>
<dbReference type="InterPro" id="IPR004358">
    <property type="entry name" value="Sig_transdc_His_kin-like_C"/>
</dbReference>
<proteinExistence type="predicted"/>
<protein>
    <recommendedName>
        <fullName evidence="3">histidine kinase</fullName>
        <ecNumber evidence="3">2.7.13.3</ecNumber>
    </recommendedName>
</protein>
<evidence type="ECO:0000256" key="2">
    <source>
        <dbReference type="ARBA" id="ARBA00004429"/>
    </source>
</evidence>
<keyword evidence="6" id="KW-0597">Phosphoprotein</keyword>
<evidence type="ECO:0000256" key="4">
    <source>
        <dbReference type="ARBA" id="ARBA00022475"/>
    </source>
</evidence>
<comment type="subcellular location">
    <subcellularLocation>
        <location evidence="2">Cell inner membrane</location>
        <topology evidence="2">Multi-pass membrane protein</topology>
    </subcellularLocation>
</comment>
<evidence type="ECO:0000313" key="18">
    <source>
        <dbReference type="EMBL" id="ACD74203.1"/>
    </source>
</evidence>
<dbReference type="Pfam" id="PF00672">
    <property type="entry name" value="HAMP"/>
    <property type="match status" value="1"/>
</dbReference>
<keyword evidence="8 15" id="KW-0812">Transmembrane</keyword>
<dbReference type="Gene3D" id="3.30.565.10">
    <property type="entry name" value="Histidine kinase-like ATPase, C-terminal domain"/>
    <property type="match status" value="1"/>
</dbReference>
<keyword evidence="10" id="KW-0418">Kinase</keyword>
<feature type="domain" description="Histidine kinase" evidence="16">
    <location>
        <begin position="271"/>
        <end position="470"/>
    </location>
</feature>
<evidence type="ECO:0000256" key="7">
    <source>
        <dbReference type="ARBA" id="ARBA00022679"/>
    </source>
</evidence>